<evidence type="ECO:0000256" key="1">
    <source>
        <dbReference type="SAM" id="Phobius"/>
    </source>
</evidence>
<comment type="caution">
    <text evidence="3">The sequence shown here is derived from an EMBL/GenBank/DDBJ whole genome shotgun (WGS) entry which is preliminary data.</text>
</comment>
<dbReference type="InterPro" id="IPR039279">
    <property type="entry name" value="QRT3-like"/>
</dbReference>
<dbReference type="Gene3D" id="2.160.20.10">
    <property type="entry name" value="Single-stranded right-handed beta-helix, Pectin lyase-like"/>
    <property type="match status" value="2"/>
</dbReference>
<feature type="transmembrane region" description="Helical" evidence="1">
    <location>
        <begin position="36"/>
        <end position="53"/>
    </location>
</feature>
<proteinExistence type="predicted"/>
<dbReference type="InterPro" id="IPR011050">
    <property type="entry name" value="Pectin_lyase_fold/virulence"/>
</dbReference>
<dbReference type="PANTHER" id="PTHR33928:SF2">
    <property type="entry name" value="PECTATE LYASE SUPERFAMILY PROTEIN DOMAIN-CONTAINING PROTEIN-RELATED"/>
    <property type="match status" value="1"/>
</dbReference>
<dbReference type="CDD" id="cd23668">
    <property type="entry name" value="GH55_beta13glucanase-like"/>
    <property type="match status" value="1"/>
</dbReference>
<accession>A0AAV9XU85</accession>
<dbReference type="Pfam" id="PF12708">
    <property type="entry name" value="Pect-lyase_RHGA_epim"/>
    <property type="match status" value="2"/>
</dbReference>
<feature type="domain" description="Rhamnogalacturonase A/B/Epimerase-like pectate lyase" evidence="2">
    <location>
        <begin position="136"/>
        <end position="358"/>
    </location>
</feature>
<dbReference type="PANTHER" id="PTHR33928">
    <property type="entry name" value="POLYGALACTURONASE QRT3"/>
    <property type="match status" value="1"/>
</dbReference>
<dbReference type="AlphaFoldDB" id="A0AAV9XU85"/>
<sequence>MPVDHRHRRSDSYEDDDKSSLDGHDYTLVVNTRVRIYTLLTVGTIICYMYYGYMSSGFRGYQYSTFGTFSERPQEPIEDAPPLTSVATTVTEPDVTSAVSTTLTAAPTLDASTYWLANMKHQGVAPYNGDSEYKVFRDVTEFGAKGDGKTDDSDAINAAISAGARCGENCDSSTITPALVYFPPGRYLLSKPIVALYYTQLVGNPLDMPELVALNDFKGIAVIDTDPYGAFGKNWYINQNNFFRAIRNFVIDLTNMDPSEGTGIHHQVAQATSIYNVVFKMNDSPNTKQRGIFMDNGSGGFLSTLKFYGGEIGAYFGNQQFTTINLEFHNCKTAIYVNWDWVWLLKSIKIYNSNIGIDITSGAPDKLGVGSVILLDSYIENTHIGIKTSRNPDSKPPAGGTLVLQNLKISGVGVTVSGWNDREIFGGNEEGRNTTIPFWGHGKGYSDALPRGQDINVVADETVDAIPSVLKDSEGKILERSRPLYRHIPHHRFVSVRDHGAVGDGKTDDTAAIQEIISANGNTQPGHEKKIIFFDYGVYRVTSSIYVPPNTYIVGEMWSVIMSSGSSFNDVKNPQPVFKVGNAGEEGTVQISDMLFQTQGPAAGAILMEWNIRSPTGQNVSGMWDVHFRVGGSHSTNLQPNKCRKKPNEENHASIDDDCISAFMLLHIGKTGSLMMENMWLWTSDHDLDAEPNHDQISLYTGRGLLCESEQGPVWMYGHAVEHNVLYNYQLVNTKNIFMGVIQTETPYFQSNPRAREPFSPIPEYYDPNFEAACGAADTDPEKIKQCEKSWGLRILNSTDVFTFGAGLYSFFDNWSTDCIETRTCQHTMVTIEGEAKSDKFPDRRNIWLMGLNTIGTENIASWMKEGEKEELMSVRADDGNKNGYADTIGLLLV</sequence>
<keyword evidence="1" id="KW-1133">Transmembrane helix</keyword>
<feature type="domain" description="Rhamnogalacturonase A/B/Epimerase-like pectate lyase" evidence="2">
    <location>
        <begin position="493"/>
        <end position="557"/>
    </location>
</feature>
<protein>
    <recommendedName>
        <fullName evidence="2">Rhamnogalacturonase A/B/Epimerase-like pectate lyase domain-containing protein</fullName>
    </recommendedName>
</protein>
<dbReference type="Proteomes" id="UP001365542">
    <property type="component" value="Unassembled WGS sequence"/>
</dbReference>
<keyword evidence="1" id="KW-0812">Transmembrane</keyword>
<reference evidence="3 4" key="1">
    <citation type="submission" date="2019-10" db="EMBL/GenBank/DDBJ databases">
        <authorList>
            <person name="Palmer J.M."/>
        </authorList>
    </citation>
    <scope>NUCLEOTIDE SEQUENCE [LARGE SCALE GENOMIC DNA]</scope>
    <source>
        <strain evidence="3 4">TWF694</strain>
    </source>
</reference>
<evidence type="ECO:0000313" key="3">
    <source>
        <dbReference type="EMBL" id="KAK6544507.1"/>
    </source>
</evidence>
<organism evidence="3 4">
    <name type="scientific">Orbilia ellipsospora</name>
    <dbReference type="NCBI Taxonomy" id="2528407"/>
    <lineage>
        <taxon>Eukaryota</taxon>
        <taxon>Fungi</taxon>
        <taxon>Dikarya</taxon>
        <taxon>Ascomycota</taxon>
        <taxon>Pezizomycotina</taxon>
        <taxon>Orbiliomycetes</taxon>
        <taxon>Orbiliales</taxon>
        <taxon>Orbiliaceae</taxon>
        <taxon>Orbilia</taxon>
    </lineage>
</organism>
<dbReference type="EMBL" id="JAVHJO010000001">
    <property type="protein sequence ID" value="KAK6544507.1"/>
    <property type="molecule type" value="Genomic_DNA"/>
</dbReference>
<dbReference type="SUPFAM" id="SSF51126">
    <property type="entry name" value="Pectin lyase-like"/>
    <property type="match status" value="2"/>
</dbReference>
<gene>
    <name evidence="3" type="ORF">TWF694_001200</name>
</gene>
<keyword evidence="1" id="KW-0472">Membrane</keyword>
<dbReference type="GO" id="GO:0004650">
    <property type="term" value="F:polygalacturonase activity"/>
    <property type="evidence" value="ECO:0007669"/>
    <property type="project" value="InterPro"/>
</dbReference>
<keyword evidence="4" id="KW-1185">Reference proteome</keyword>
<name>A0AAV9XU85_9PEZI</name>
<dbReference type="InterPro" id="IPR024535">
    <property type="entry name" value="RHGA/B-epi-like_pectate_lyase"/>
</dbReference>
<evidence type="ECO:0000313" key="4">
    <source>
        <dbReference type="Proteomes" id="UP001365542"/>
    </source>
</evidence>
<evidence type="ECO:0000259" key="2">
    <source>
        <dbReference type="Pfam" id="PF12708"/>
    </source>
</evidence>
<dbReference type="InterPro" id="IPR012334">
    <property type="entry name" value="Pectin_lyas_fold"/>
</dbReference>